<protein>
    <submittedName>
        <fullName evidence="2">YcxB family protein</fullName>
    </submittedName>
</protein>
<reference evidence="2" key="1">
    <citation type="submission" date="2019-04" db="EMBL/GenBank/DDBJ databases">
        <title>Evolution of Biomass-Degrading Anaerobic Consortia Revealed by Metagenomics.</title>
        <authorList>
            <person name="Peng X."/>
        </authorList>
    </citation>
    <scope>NUCLEOTIDE SEQUENCE</scope>
    <source>
        <strain evidence="2">SIG311</strain>
    </source>
</reference>
<gene>
    <name evidence="2" type="ORF">E7272_10225</name>
</gene>
<keyword evidence="1" id="KW-0472">Membrane</keyword>
<dbReference type="Proteomes" id="UP000766246">
    <property type="component" value="Unassembled WGS sequence"/>
</dbReference>
<sequence length="168" mass="19663">MGQNIKFSVKITEDDLFRFNLHHSYTSSQGILSVVLFVLLIVVWILRFAVLSPLYRVFYPLIAVIFLLYIPLTLKARVKVQIKQEVFSYPITYELKDEGLWISSPSSEEPAVLPWEYIYKVSTWKGYLLIYSNRVNAYIIPIADILSDYDNIVAFMKSHIEDYKIQIK</sequence>
<dbReference type="AlphaFoldDB" id="A0A927YLZ6"/>
<feature type="transmembrane region" description="Helical" evidence="1">
    <location>
        <begin position="57"/>
        <end position="74"/>
    </location>
</feature>
<keyword evidence="1" id="KW-0812">Transmembrane</keyword>
<comment type="caution">
    <text evidence="2">The sequence shown here is derived from an EMBL/GenBank/DDBJ whole genome shotgun (WGS) entry which is preliminary data.</text>
</comment>
<dbReference type="EMBL" id="SVER01000026">
    <property type="protein sequence ID" value="MBE5920205.1"/>
    <property type="molecule type" value="Genomic_DNA"/>
</dbReference>
<evidence type="ECO:0000313" key="2">
    <source>
        <dbReference type="EMBL" id="MBE5920205.1"/>
    </source>
</evidence>
<proteinExistence type="predicted"/>
<accession>A0A927YLZ6</accession>
<keyword evidence="1" id="KW-1133">Transmembrane helix</keyword>
<name>A0A927YLZ6_9FIRM</name>
<evidence type="ECO:0000313" key="3">
    <source>
        <dbReference type="Proteomes" id="UP000766246"/>
    </source>
</evidence>
<organism evidence="2 3">
    <name type="scientific">Pseudobutyrivibrio ruminis</name>
    <dbReference type="NCBI Taxonomy" id="46206"/>
    <lineage>
        <taxon>Bacteria</taxon>
        <taxon>Bacillati</taxon>
        <taxon>Bacillota</taxon>
        <taxon>Clostridia</taxon>
        <taxon>Lachnospirales</taxon>
        <taxon>Lachnospiraceae</taxon>
        <taxon>Pseudobutyrivibrio</taxon>
    </lineage>
</organism>
<feature type="transmembrane region" description="Helical" evidence="1">
    <location>
        <begin position="31"/>
        <end position="51"/>
    </location>
</feature>
<evidence type="ECO:0000256" key="1">
    <source>
        <dbReference type="SAM" id="Phobius"/>
    </source>
</evidence>